<reference evidence="3 4" key="1">
    <citation type="submission" date="2016-06" db="EMBL/GenBank/DDBJ databases">
        <authorList>
            <person name="Kjaerup R.B."/>
            <person name="Dalgaard T.S."/>
            <person name="Juul-Madsen H.R."/>
        </authorList>
    </citation>
    <scope>NUCLEOTIDE SEQUENCE [LARGE SCALE GENOMIC DNA]</scope>
</reference>
<evidence type="ECO:0000256" key="1">
    <source>
        <dbReference type="ARBA" id="ARBA00009003"/>
    </source>
</evidence>
<dbReference type="Proteomes" id="UP000215127">
    <property type="component" value="Chromosome 12"/>
</dbReference>
<dbReference type="InterPro" id="IPR039367">
    <property type="entry name" value="Och1-like"/>
</dbReference>
<evidence type="ECO:0000313" key="4">
    <source>
        <dbReference type="Proteomes" id="UP000215127"/>
    </source>
</evidence>
<dbReference type="InterPro" id="IPR029044">
    <property type="entry name" value="Nucleotide-diphossugar_trans"/>
</dbReference>
<dbReference type="PANTHER" id="PTHR31834">
    <property type="entry name" value="INITIATION-SPECIFIC ALPHA-1,6-MANNOSYLTRANSFERASE"/>
    <property type="match status" value="1"/>
</dbReference>
<evidence type="ECO:0000256" key="2">
    <source>
        <dbReference type="SAM" id="MobiDB-lite"/>
    </source>
</evidence>
<dbReference type="Gene3D" id="3.90.550.20">
    <property type="match status" value="1"/>
</dbReference>
<keyword evidence="4" id="KW-1185">Reference proteome</keyword>
<evidence type="ECO:0008006" key="5">
    <source>
        <dbReference type="Google" id="ProtNLM"/>
    </source>
</evidence>
<dbReference type="PANTHER" id="PTHR31834:SF10">
    <property type="entry name" value="TRANSFERASE, PUTATIVE (AFU_ORTHOLOGUE AFUA_8G02040)-RELATED"/>
    <property type="match status" value="1"/>
</dbReference>
<dbReference type="AlphaFoldDB" id="A0A1X7S782"/>
<sequence>MPPKSYATASPVLTVRAQKILRSLLLFLVICLLLVTHWSFQSRPAESSPAIHVQHVRTGRGGKWYIPRSWAHDASSTPSCDAATDIVDAAECALRLALVNEAFLDNTQIPLITHQTARSADPATWSSLVRRCVERWLAAAMIPHDAGAEMAWFMWDDAGLDAMMQKYESHFYPAFSSLPYPVEKADAFRILVLKWFGGVYGDIDSQPLRHPSKWVQARDPEAWTDERGHKHAQRQTPQSPFIPPHDAPSSYASIASALHTSNSTVNAIFGIEADNPAEPDDAYWRMGYTYPVQLTNWALAMTPHHAVADRFLVALTSRIRDDEDDLPRIDPLDITGPPALTRVVKEYAEKNEADFEWQSLSSRSGHPGGRAKIVAGDILILPITGFSPGRGRIGNMGSQSTGHPAARLQHMAAGSWRKADLQVEYGKFCRTVFGLCREWSKFPDP</sequence>
<feature type="region of interest" description="Disordered" evidence="2">
    <location>
        <begin position="222"/>
        <end position="246"/>
    </location>
</feature>
<dbReference type="InterPro" id="IPR007577">
    <property type="entry name" value="GlycoTrfase_DXD_sugar-bd_CS"/>
</dbReference>
<dbReference type="GO" id="GO:0006487">
    <property type="term" value="P:protein N-linked glycosylation"/>
    <property type="evidence" value="ECO:0007669"/>
    <property type="project" value="TreeGrafter"/>
</dbReference>
<dbReference type="Pfam" id="PF04488">
    <property type="entry name" value="Gly_transf_sug"/>
    <property type="match status" value="1"/>
</dbReference>
<name>A0A1X7S782_ZYMT9</name>
<dbReference type="GO" id="GO:0000136">
    <property type="term" value="C:mannan polymerase complex"/>
    <property type="evidence" value="ECO:0007669"/>
    <property type="project" value="TreeGrafter"/>
</dbReference>
<comment type="similarity">
    <text evidence="1">Belongs to the glycosyltransferase 32 family.</text>
</comment>
<dbReference type="GO" id="GO:0000009">
    <property type="term" value="F:alpha-1,6-mannosyltransferase activity"/>
    <property type="evidence" value="ECO:0007669"/>
    <property type="project" value="InterPro"/>
</dbReference>
<protein>
    <recommendedName>
        <fullName evidence="5">Alpha-1,6-mannosyltransferase</fullName>
    </recommendedName>
</protein>
<proteinExistence type="inferred from homology"/>
<gene>
    <name evidence="3" type="ORF">ZT3D7_G10711</name>
</gene>
<dbReference type="SUPFAM" id="SSF53448">
    <property type="entry name" value="Nucleotide-diphospho-sugar transferases"/>
    <property type="match status" value="1"/>
</dbReference>
<dbReference type="EMBL" id="LT853703">
    <property type="protein sequence ID" value="SMQ55556.1"/>
    <property type="molecule type" value="Genomic_DNA"/>
</dbReference>
<evidence type="ECO:0000313" key="3">
    <source>
        <dbReference type="EMBL" id="SMQ55556.1"/>
    </source>
</evidence>
<dbReference type="STRING" id="1276538.A0A1X7S782"/>
<organism evidence="3 4">
    <name type="scientific">Zymoseptoria tritici (strain ST99CH_3D7)</name>
    <dbReference type="NCBI Taxonomy" id="1276538"/>
    <lineage>
        <taxon>Eukaryota</taxon>
        <taxon>Fungi</taxon>
        <taxon>Dikarya</taxon>
        <taxon>Ascomycota</taxon>
        <taxon>Pezizomycotina</taxon>
        <taxon>Dothideomycetes</taxon>
        <taxon>Dothideomycetidae</taxon>
        <taxon>Mycosphaerellales</taxon>
        <taxon>Mycosphaerellaceae</taxon>
        <taxon>Zymoseptoria</taxon>
    </lineage>
</organism>
<accession>A0A1X7S782</accession>